<proteinExistence type="predicted"/>
<evidence type="ECO:0000313" key="3">
    <source>
        <dbReference type="Proteomes" id="UP000551563"/>
    </source>
</evidence>
<dbReference type="InterPro" id="IPR014729">
    <property type="entry name" value="Rossmann-like_a/b/a_fold"/>
</dbReference>
<dbReference type="EMBL" id="DUMN01000375">
    <property type="protein sequence ID" value="HHV68605.1"/>
    <property type="molecule type" value="Genomic_DNA"/>
</dbReference>
<dbReference type="Pfam" id="PF00582">
    <property type="entry name" value="Usp"/>
    <property type="match status" value="1"/>
</dbReference>
<accession>A0A7V6PCZ6</accession>
<dbReference type="AlphaFoldDB" id="A0A7V6PCZ6"/>
<dbReference type="CDD" id="cd00293">
    <property type="entry name" value="USP-like"/>
    <property type="match status" value="1"/>
</dbReference>
<evidence type="ECO:0000259" key="1">
    <source>
        <dbReference type="Pfam" id="PF00582"/>
    </source>
</evidence>
<reference evidence="2 3" key="1">
    <citation type="journal article" date="2020" name="Biotechnol. Biofuels">
        <title>New insights from the biogas microbiome by comprehensive genome-resolved metagenomics of nearly 1600 species originating from multiple anaerobic digesters.</title>
        <authorList>
            <person name="Campanaro S."/>
            <person name="Treu L."/>
            <person name="Rodriguez-R L.M."/>
            <person name="Kovalovszki A."/>
            <person name="Ziels R.M."/>
            <person name="Maus I."/>
            <person name="Zhu X."/>
            <person name="Kougias P.G."/>
            <person name="Basile A."/>
            <person name="Luo G."/>
            <person name="Schluter A."/>
            <person name="Konstantinidis K.T."/>
            <person name="Angelidaki I."/>
        </authorList>
    </citation>
    <scope>NUCLEOTIDE SEQUENCE [LARGE SCALE GENOMIC DNA]</scope>
    <source>
        <strain evidence="2">AS04akNAM_66</strain>
    </source>
</reference>
<name>A0A7V6PCZ6_9HYPH</name>
<feature type="domain" description="UspA" evidence="1">
    <location>
        <begin position="5"/>
        <end position="119"/>
    </location>
</feature>
<sequence>MPHNLLATDGSESAQRAAEVAAHLAQVLRGKLSIVTVEGGITKDMEQFAGSEGSLADAVEGFATRVLCQARDIATKTGITAVEARTSWGDPAEVILEMASRGNVDAIVVGRRGRGRLACAFCLAVVRRSW</sequence>
<comment type="caution">
    <text evidence="2">The sequence shown here is derived from an EMBL/GenBank/DDBJ whole genome shotgun (WGS) entry which is preliminary data.</text>
</comment>
<dbReference type="InterPro" id="IPR006016">
    <property type="entry name" value="UspA"/>
</dbReference>
<gene>
    <name evidence="2" type="ORF">GXX48_13305</name>
</gene>
<organism evidence="2 3">
    <name type="scientific">Brucella intermedia</name>
    <dbReference type="NCBI Taxonomy" id="94625"/>
    <lineage>
        <taxon>Bacteria</taxon>
        <taxon>Pseudomonadati</taxon>
        <taxon>Pseudomonadota</taxon>
        <taxon>Alphaproteobacteria</taxon>
        <taxon>Hyphomicrobiales</taxon>
        <taxon>Brucellaceae</taxon>
        <taxon>Brucella/Ochrobactrum group</taxon>
        <taxon>Brucella</taxon>
    </lineage>
</organism>
<evidence type="ECO:0000313" key="2">
    <source>
        <dbReference type="EMBL" id="HHV68605.1"/>
    </source>
</evidence>
<dbReference type="SUPFAM" id="SSF52402">
    <property type="entry name" value="Adenine nucleotide alpha hydrolases-like"/>
    <property type="match status" value="1"/>
</dbReference>
<protein>
    <submittedName>
        <fullName evidence="2">Universal stress protein</fullName>
    </submittedName>
</protein>
<dbReference type="Gene3D" id="3.40.50.620">
    <property type="entry name" value="HUPs"/>
    <property type="match status" value="1"/>
</dbReference>
<dbReference type="Proteomes" id="UP000551563">
    <property type="component" value="Unassembled WGS sequence"/>
</dbReference>